<dbReference type="RefSeq" id="WP_154592849.1">
    <property type="nucleotide sequence ID" value="NZ_WLVL01000021.1"/>
</dbReference>
<proteinExistence type="predicted"/>
<dbReference type="PROSITE" id="PS51186">
    <property type="entry name" value="GNAT"/>
    <property type="match status" value="1"/>
</dbReference>
<feature type="domain" description="N-acetyltransferase" evidence="1">
    <location>
        <begin position="128"/>
        <end position="265"/>
    </location>
</feature>
<dbReference type="AlphaFoldDB" id="A0A6I3IFV7"/>
<dbReference type="Gene3D" id="3.40.630.30">
    <property type="match status" value="1"/>
</dbReference>
<dbReference type="EMBL" id="WLVL01000021">
    <property type="protein sequence ID" value="MTB71523.1"/>
    <property type="molecule type" value="Genomic_DNA"/>
</dbReference>
<name>A0A6I3IFV7_9MICO</name>
<protein>
    <submittedName>
        <fullName evidence="2">GNAT family N-acetyltransferase</fullName>
    </submittedName>
</protein>
<dbReference type="InterPro" id="IPR000182">
    <property type="entry name" value="GNAT_dom"/>
</dbReference>
<organism evidence="2 3">
    <name type="scientific">Arsenicicoccus cauae</name>
    <dbReference type="NCBI Taxonomy" id="2663847"/>
    <lineage>
        <taxon>Bacteria</taxon>
        <taxon>Bacillati</taxon>
        <taxon>Actinomycetota</taxon>
        <taxon>Actinomycetes</taxon>
        <taxon>Micrococcales</taxon>
        <taxon>Intrasporangiaceae</taxon>
        <taxon>Arsenicicoccus</taxon>
    </lineage>
</organism>
<sequence length="265" mass="29469">MTHHSPADLLRMYDAQLRDEAELVSADSRERHGPVLWGMYRGARGFVTYRDLGGLDADGIDRLVEETLDHYRSDPRITKVEWKTRGHDAAPGLHEALVGRGFVRGEDESVMIGEAAVLAAEVPVPEGVVVRRVSAEEDVRRMCASADEAFGEAVPGMADELLHRLSLGRDDLELWVAEVDGEMVCTGRLEPVAGTDFAGLWGGATLEGWRRRGIYRALTAERARSAVRRGIRLLQSDSTEHSRPILERSGFVKVTTTTPYEWHRP</sequence>
<evidence type="ECO:0000313" key="2">
    <source>
        <dbReference type="EMBL" id="MTB71523.1"/>
    </source>
</evidence>
<accession>A0A6I3IFV7</accession>
<dbReference type="GO" id="GO:0016747">
    <property type="term" value="F:acyltransferase activity, transferring groups other than amino-acyl groups"/>
    <property type="evidence" value="ECO:0007669"/>
    <property type="project" value="InterPro"/>
</dbReference>
<keyword evidence="2" id="KW-0808">Transferase</keyword>
<gene>
    <name evidence="2" type="ORF">GGG17_05975</name>
</gene>
<dbReference type="InterPro" id="IPR016181">
    <property type="entry name" value="Acyl_CoA_acyltransferase"/>
</dbReference>
<evidence type="ECO:0000259" key="1">
    <source>
        <dbReference type="PROSITE" id="PS51186"/>
    </source>
</evidence>
<evidence type="ECO:0000313" key="3">
    <source>
        <dbReference type="Proteomes" id="UP000431092"/>
    </source>
</evidence>
<dbReference type="Proteomes" id="UP000431092">
    <property type="component" value="Unassembled WGS sequence"/>
</dbReference>
<dbReference type="CDD" id="cd04301">
    <property type="entry name" value="NAT_SF"/>
    <property type="match status" value="1"/>
</dbReference>
<dbReference type="SUPFAM" id="SSF55729">
    <property type="entry name" value="Acyl-CoA N-acyltransferases (Nat)"/>
    <property type="match status" value="1"/>
</dbReference>
<dbReference type="Pfam" id="PF00583">
    <property type="entry name" value="Acetyltransf_1"/>
    <property type="match status" value="1"/>
</dbReference>
<keyword evidence="3" id="KW-1185">Reference proteome</keyword>
<comment type="caution">
    <text evidence="2">The sequence shown here is derived from an EMBL/GenBank/DDBJ whole genome shotgun (WGS) entry which is preliminary data.</text>
</comment>
<reference evidence="2 3" key="1">
    <citation type="submission" date="2019-11" db="EMBL/GenBank/DDBJ databases">
        <title>Whole genome sequencing identifies a novel species of the genus Arsenicicoccus isolated from human blood.</title>
        <authorList>
            <person name="Jeong J.H."/>
            <person name="Kweon O.J."/>
            <person name="Kim H.R."/>
            <person name="Kim T.-H."/>
            <person name="Ha S.-M."/>
            <person name="Lee M.-K."/>
        </authorList>
    </citation>
    <scope>NUCLEOTIDE SEQUENCE [LARGE SCALE GENOMIC DNA]</scope>
    <source>
        <strain evidence="2 3">MKL-02</strain>
    </source>
</reference>